<dbReference type="EMBL" id="VUMD01000006">
    <property type="protein sequence ID" value="MSS36469.1"/>
    <property type="molecule type" value="Genomic_DNA"/>
</dbReference>
<gene>
    <name evidence="2" type="ORF">FYJ39_07780</name>
</gene>
<comment type="caution">
    <text evidence="2">The sequence shown here is derived from an EMBL/GenBank/DDBJ whole genome shotgun (WGS) entry which is preliminary data.</text>
</comment>
<dbReference type="Proteomes" id="UP000429958">
    <property type="component" value="Unassembled WGS sequence"/>
</dbReference>
<dbReference type="AlphaFoldDB" id="A0A7X2NKA6"/>
<evidence type="ECO:0000313" key="3">
    <source>
        <dbReference type="Proteomes" id="UP000429958"/>
    </source>
</evidence>
<evidence type="ECO:0000256" key="1">
    <source>
        <dbReference type="SAM" id="SignalP"/>
    </source>
</evidence>
<keyword evidence="3" id="KW-1185">Reference proteome</keyword>
<organism evidence="2 3">
    <name type="scientific">Clostridium porci</name>
    <dbReference type="NCBI Taxonomy" id="2605778"/>
    <lineage>
        <taxon>Bacteria</taxon>
        <taxon>Bacillati</taxon>
        <taxon>Bacillota</taxon>
        <taxon>Clostridia</taxon>
        <taxon>Eubacteriales</taxon>
        <taxon>Clostridiaceae</taxon>
        <taxon>Clostridium</taxon>
    </lineage>
</organism>
<sequence length="276" mass="29622">MKMKKIVTMMAAAAMTAAMAMTAMAAPFGSWQQNENGWWWQREDGSYPANSWVWIDGNADGTAECYYFDAVGYMVADSTTSDGYTVNVDGAWVQDGVVQRRTVAADLGDEILAAETAGSPVVTDGAVIDGKSIAPIVLNTELADLIRTEGSMEYFPNRTQGSHPLSPTVTEYKGKTLNIAGKTMVTGYSGTAGQFLTIPAQGIELDAFYENTGFKNSDGGRRAVASTGLSDMEFGLPTGSYRMTRMDIGKRVVTILLTAGTDGRWYIYPDNAATLG</sequence>
<name>A0A7X2NKA6_9CLOT</name>
<proteinExistence type="predicted"/>
<feature type="chain" id="PRO_5031324089" evidence="1">
    <location>
        <begin position="26"/>
        <end position="276"/>
    </location>
</feature>
<accession>A0A7X2NKA6</accession>
<dbReference type="SUPFAM" id="SSF69360">
    <property type="entry name" value="Cell wall binding repeat"/>
    <property type="match status" value="1"/>
</dbReference>
<evidence type="ECO:0000313" key="2">
    <source>
        <dbReference type="EMBL" id="MSS36469.1"/>
    </source>
</evidence>
<protein>
    <submittedName>
        <fullName evidence="2">Uncharacterized protein</fullName>
    </submittedName>
</protein>
<keyword evidence="1" id="KW-0732">Signal</keyword>
<dbReference type="RefSeq" id="WP_154471912.1">
    <property type="nucleotide sequence ID" value="NZ_VUMD01000006.1"/>
</dbReference>
<feature type="signal peptide" evidence="1">
    <location>
        <begin position="1"/>
        <end position="25"/>
    </location>
</feature>
<dbReference type="Gene3D" id="2.10.270.10">
    <property type="entry name" value="Cholin Binding"/>
    <property type="match status" value="1"/>
</dbReference>
<reference evidence="2 3" key="1">
    <citation type="submission" date="2019-08" db="EMBL/GenBank/DDBJ databases">
        <title>In-depth cultivation of the pig gut microbiome towards novel bacterial diversity and tailored functional studies.</title>
        <authorList>
            <person name="Wylensek D."/>
            <person name="Hitch T.C.A."/>
            <person name="Clavel T."/>
        </authorList>
    </citation>
    <scope>NUCLEOTIDE SEQUENCE [LARGE SCALE GENOMIC DNA]</scope>
    <source>
        <strain evidence="2 3">WCA-389-WT-23D1</strain>
    </source>
</reference>